<dbReference type="PANTHER" id="PTHR46880:SF5">
    <property type="entry name" value="DUF4371 DOMAIN-CONTAINING PROTEIN"/>
    <property type="match status" value="1"/>
</dbReference>
<name>A0A8T2R8K4_CERRI</name>
<comment type="caution">
    <text evidence="2">The sequence shown here is derived from an EMBL/GenBank/DDBJ whole genome shotgun (WGS) entry which is preliminary data.</text>
</comment>
<reference evidence="2" key="1">
    <citation type="submission" date="2021-08" db="EMBL/GenBank/DDBJ databases">
        <title>WGS assembly of Ceratopteris richardii.</title>
        <authorList>
            <person name="Marchant D.B."/>
            <person name="Chen G."/>
            <person name="Jenkins J."/>
            <person name="Shu S."/>
            <person name="Leebens-Mack J."/>
            <person name="Grimwood J."/>
            <person name="Schmutz J."/>
            <person name="Soltis P."/>
            <person name="Soltis D."/>
            <person name="Chen Z.-H."/>
        </authorList>
    </citation>
    <scope>NUCLEOTIDE SEQUENCE</scope>
    <source>
        <strain evidence="2">Whitten #5841</strain>
        <tissue evidence="2">Leaf</tissue>
    </source>
</reference>
<evidence type="ECO:0000313" key="3">
    <source>
        <dbReference type="Proteomes" id="UP000825935"/>
    </source>
</evidence>
<dbReference type="OrthoDB" id="6621980at2759"/>
<dbReference type="Proteomes" id="UP000825935">
    <property type="component" value="Chromosome 29"/>
</dbReference>
<protein>
    <recommendedName>
        <fullName evidence="1">HAT C-terminal dimerisation domain-containing protein</fullName>
    </recommendedName>
</protein>
<sequence>MKIVYFCALEDIPLEKYQSHCRLMRELGTPNMPASEEYGSYMNAVSAREMLLAIKHHVKMHLILDIRVSPFYSLLIDESTNRTIKKHLIIYVLYVTDAGKGPTKCAFVELLAVENANAKCIYEAINAFINENMLDICKLIAIATDGASVMIGHKIGVLSRFQESMPHIMDVHCIAHRQALAAKHGFITHPHIFAFVDKVANKVYSWLGKSSKRHEELWRIMHEYDMLDTRALQIHAVRWISRGQVMERLGNIMPAILHQWEHGEKRWYKNITIFSVRFMIHFLADVLKELNKLSMEFQRHEMDVIRISAMLDFIIEKFKQRYLDVDVQKFGHDSPHLSSLLQMTKDSMLFYEDASRQSHAHVLRFAPMPMDGDNGSLDECVSIAKAYIKNILDGLNRRFEDLPLFNAFKIFSPSSYPIDAYDREKMTQEWLNRIINRLNIDSHMIDIRKTINEREDFCGMLCRVAQHKSMRDAWVVCNESKSWWDLYPEMMKIWQLCLVIPASTSACERGFSHQNFIKSVSRSSLALDTLDALMLLSIDGRGSSSIDWKDVFQAWLNAKKRRAMPLE</sequence>
<organism evidence="2 3">
    <name type="scientific">Ceratopteris richardii</name>
    <name type="common">Triangle waterfern</name>
    <dbReference type="NCBI Taxonomy" id="49495"/>
    <lineage>
        <taxon>Eukaryota</taxon>
        <taxon>Viridiplantae</taxon>
        <taxon>Streptophyta</taxon>
        <taxon>Embryophyta</taxon>
        <taxon>Tracheophyta</taxon>
        <taxon>Polypodiopsida</taxon>
        <taxon>Polypodiidae</taxon>
        <taxon>Polypodiales</taxon>
        <taxon>Pteridineae</taxon>
        <taxon>Pteridaceae</taxon>
        <taxon>Parkerioideae</taxon>
        <taxon>Ceratopteris</taxon>
    </lineage>
</organism>
<gene>
    <name evidence="2" type="ORF">KP509_29G049800</name>
</gene>
<accession>A0A8T2R8K4</accession>
<dbReference type="AlphaFoldDB" id="A0A8T2R8K4"/>
<dbReference type="InterPro" id="IPR012337">
    <property type="entry name" value="RNaseH-like_sf"/>
</dbReference>
<dbReference type="EMBL" id="CM035434">
    <property type="protein sequence ID" value="KAH7292058.1"/>
    <property type="molecule type" value="Genomic_DNA"/>
</dbReference>
<dbReference type="GO" id="GO:0046983">
    <property type="term" value="F:protein dimerization activity"/>
    <property type="evidence" value="ECO:0007669"/>
    <property type="project" value="InterPro"/>
</dbReference>
<evidence type="ECO:0000259" key="1">
    <source>
        <dbReference type="Pfam" id="PF05699"/>
    </source>
</evidence>
<evidence type="ECO:0000313" key="2">
    <source>
        <dbReference type="EMBL" id="KAH7292058.1"/>
    </source>
</evidence>
<proteinExistence type="predicted"/>
<dbReference type="OMA" id="FIATTYM"/>
<dbReference type="Pfam" id="PF05699">
    <property type="entry name" value="Dimer_Tnp_hAT"/>
    <property type="match status" value="1"/>
</dbReference>
<feature type="domain" description="HAT C-terminal dimerisation" evidence="1">
    <location>
        <begin position="484"/>
        <end position="536"/>
    </location>
</feature>
<dbReference type="SUPFAM" id="SSF53098">
    <property type="entry name" value="Ribonuclease H-like"/>
    <property type="match status" value="1"/>
</dbReference>
<keyword evidence="3" id="KW-1185">Reference proteome</keyword>
<dbReference type="InterPro" id="IPR008906">
    <property type="entry name" value="HATC_C_dom"/>
</dbReference>
<dbReference type="PANTHER" id="PTHR46880">
    <property type="entry name" value="RAS-ASSOCIATING DOMAIN-CONTAINING PROTEIN"/>
    <property type="match status" value="1"/>
</dbReference>